<evidence type="ECO:0000256" key="2">
    <source>
        <dbReference type="ARBA" id="ARBA00022692"/>
    </source>
</evidence>
<feature type="transmembrane region" description="Helical" evidence="7">
    <location>
        <begin position="237"/>
        <end position="255"/>
    </location>
</feature>
<keyword evidence="4 7" id="KW-1133">Transmembrane helix</keyword>
<dbReference type="PaxDb" id="3218-PP1S146_82V6.1"/>
<dbReference type="AlphaFoldDB" id="A0A2K1KMS7"/>
<dbReference type="Gramene" id="Pp3c4_8670V3.2">
    <property type="protein sequence ID" value="Pp3c4_8670V3.2"/>
    <property type="gene ID" value="Pp3c4_8670"/>
</dbReference>
<evidence type="ECO:0000256" key="4">
    <source>
        <dbReference type="ARBA" id="ARBA00022989"/>
    </source>
</evidence>
<keyword evidence="3" id="KW-0732">Signal</keyword>
<keyword evidence="10" id="KW-1185">Reference proteome</keyword>
<evidence type="ECO:0000256" key="1">
    <source>
        <dbReference type="ARBA" id="ARBA00004127"/>
    </source>
</evidence>
<feature type="transmembrane region" description="Helical" evidence="7">
    <location>
        <begin position="143"/>
        <end position="165"/>
    </location>
</feature>
<accession>A0A2K1KMS7</accession>
<dbReference type="GO" id="GO:0012505">
    <property type="term" value="C:endomembrane system"/>
    <property type="evidence" value="ECO:0007669"/>
    <property type="project" value="UniProtKB-SubCell"/>
</dbReference>
<keyword evidence="5 7" id="KW-0472">Membrane</keyword>
<dbReference type="Proteomes" id="UP000006727">
    <property type="component" value="Chromosome 4"/>
</dbReference>
<evidence type="ECO:0000256" key="6">
    <source>
        <dbReference type="ARBA" id="ARBA00029467"/>
    </source>
</evidence>
<organism evidence="8">
    <name type="scientific">Physcomitrium patens</name>
    <name type="common">Spreading-leaved earth moss</name>
    <name type="synonym">Physcomitrella patens</name>
    <dbReference type="NCBI Taxonomy" id="3218"/>
    <lineage>
        <taxon>Eukaryota</taxon>
        <taxon>Viridiplantae</taxon>
        <taxon>Streptophyta</taxon>
        <taxon>Embryophyta</taxon>
        <taxon>Bryophyta</taxon>
        <taxon>Bryophytina</taxon>
        <taxon>Bryopsida</taxon>
        <taxon>Funariidae</taxon>
        <taxon>Funariales</taxon>
        <taxon>Funariaceae</taxon>
        <taxon>Physcomitrium</taxon>
    </lineage>
</organism>
<gene>
    <name evidence="8" type="ORF">PHYPA_005970</name>
</gene>
<dbReference type="InParanoid" id="A0A2K1KMS7"/>
<dbReference type="EnsemblPlants" id="Pp3c4_8670V3.2">
    <property type="protein sequence ID" value="Pp3c4_8670V3.2"/>
    <property type="gene ID" value="Pp3c4_8670"/>
</dbReference>
<dbReference type="Pfam" id="PF06749">
    <property type="entry name" value="DUF1218"/>
    <property type="match status" value="1"/>
</dbReference>
<dbReference type="InterPro" id="IPR052222">
    <property type="entry name" value="DESIGUAL"/>
</dbReference>
<evidence type="ECO:0000313" key="9">
    <source>
        <dbReference type="EnsemblPlants" id="Pp3c4_8670V3.1"/>
    </source>
</evidence>
<proteinExistence type="inferred from homology"/>
<protein>
    <submittedName>
        <fullName evidence="8 9">Uncharacterized protein</fullName>
    </submittedName>
</protein>
<evidence type="ECO:0000313" key="10">
    <source>
        <dbReference type="Proteomes" id="UP000006727"/>
    </source>
</evidence>
<reference evidence="8 10" key="2">
    <citation type="journal article" date="2018" name="Plant J.">
        <title>The Physcomitrella patens chromosome-scale assembly reveals moss genome structure and evolution.</title>
        <authorList>
            <person name="Lang D."/>
            <person name="Ullrich K.K."/>
            <person name="Murat F."/>
            <person name="Fuchs J."/>
            <person name="Jenkins J."/>
            <person name="Haas F.B."/>
            <person name="Piednoel M."/>
            <person name="Gundlach H."/>
            <person name="Van Bel M."/>
            <person name="Meyberg R."/>
            <person name="Vives C."/>
            <person name="Morata J."/>
            <person name="Symeonidi A."/>
            <person name="Hiss M."/>
            <person name="Muchero W."/>
            <person name="Kamisugi Y."/>
            <person name="Saleh O."/>
            <person name="Blanc G."/>
            <person name="Decker E.L."/>
            <person name="van Gessel N."/>
            <person name="Grimwood J."/>
            <person name="Hayes R.D."/>
            <person name="Graham S.W."/>
            <person name="Gunter L.E."/>
            <person name="McDaniel S.F."/>
            <person name="Hoernstein S.N.W."/>
            <person name="Larsson A."/>
            <person name="Li F.W."/>
            <person name="Perroud P.F."/>
            <person name="Phillips J."/>
            <person name="Ranjan P."/>
            <person name="Rokshar D.S."/>
            <person name="Rothfels C.J."/>
            <person name="Schneider L."/>
            <person name="Shu S."/>
            <person name="Stevenson D.W."/>
            <person name="Thummler F."/>
            <person name="Tillich M."/>
            <person name="Villarreal Aguilar J.C."/>
            <person name="Widiez T."/>
            <person name="Wong G.K."/>
            <person name="Wymore A."/>
            <person name="Zhang Y."/>
            <person name="Zimmer A.D."/>
            <person name="Quatrano R.S."/>
            <person name="Mayer K.F.X."/>
            <person name="Goodstein D."/>
            <person name="Casacuberta J.M."/>
            <person name="Vandepoele K."/>
            <person name="Reski R."/>
            <person name="Cuming A.C."/>
            <person name="Tuskan G.A."/>
            <person name="Maumus F."/>
            <person name="Salse J."/>
            <person name="Schmutz J."/>
            <person name="Rensing S.A."/>
        </authorList>
    </citation>
    <scope>NUCLEOTIDE SEQUENCE [LARGE SCALE GENOMIC DNA]</scope>
    <source>
        <strain evidence="9 10">cv. Gransden 2004</strain>
    </source>
</reference>
<comment type="subcellular location">
    <subcellularLocation>
        <location evidence="1">Endomembrane system</location>
        <topology evidence="1">Multi-pass membrane protein</topology>
    </subcellularLocation>
</comment>
<evidence type="ECO:0000256" key="7">
    <source>
        <dbReference type="SAM" id="Phobius"/>
    </source>
</evidence>
<dbReference type="Gramene" id="Pp3c4_8670V3.1">
    <property type="protein sequence ID" value="Pp3c4_8670V3.1"/>
    <property type="gene ID" value="Pp3c4_8670"/>
</dbReference>
<keyword evidence="2 7" id="KW-0812">Transmembrane</keyword>
<evidence type="ECO:0000256" key="3">
    <source>
        <dbReference type="ARBA" id="ARBA00022729"/>
    </source>
</evidence>
<dbReference type="EnsemblPlants" id="Pp3c4_8670V3.1">
    <property type="protein sequence ID" value="Pp3c4_8670V3.1"/>
    <property type="gene ID" value="Pp3c4_8670"/>
</dbReference>
<evidence type="ECO:0000256" key="5">
    <source>
        <dbReference type="ARBA" id="ARBA00023136"/>
    </source>
</evidence>
<dbReference type="FunCoup" id="A0A2K1KMS7">
    <property type="interactions" value="1204"/>
</dbReference>
<feature type="transmembrane region" description="Helical" evidence="7">
    <location>
        <begin position="97"/>
        <end position="119"/>
    </location>
</feature>
<comment type="similarity">
    <text evidence="6">Belongs to the DESIGUAL family.</text>
</comment>
<dbReference type="InterPro" id="IPR009606">
    <property type="entry name" value="DEAL/Modifying_wall_lignin1/2"/>
</dbReference>
<name>A0A2K1KMS7_PHYPA</name>
<feature type="transmembrane region" description="Helical" evidence="7">
    <location>
        <begin position="185"/>
        <end position="207"/>
    </location>
</feature>
<dbReference type="PANTHER" id="PTHR31769">
    <property type="entry name" value="OS07G0462200 PROTEIN-RELATED"/>
    <property type="match status" value="1"/>
</dbReference>
<reference evidence="9" key="3">
    <citation type="submission" date="2020-12" db="UniProtKB">
        <authorList>
            <consortium name="EnsemblPlants"/>
        </authorList>
    </citation>
    <scope>IDENTIFICATION</scope>
</reference>
<dbReference type="EMBL" id="ABEU02000004">
    <property type="protein sequence ID" value="PNR55077.1"/>
    <property type="molecule type" value="Genomic_DNA"/>
</dbReference>
<sequence>MASLTPALDTGASSYHSAAVSQPLTCLAHISSLDLLIIAALSAPPSSSWLGSVALAISGSDAFNAKEFEVSSRNTSLAHLLGHLAAVYRDLKKMVKIVALGVSLLFYILSFCLSVAAAVKRSTAVEEVDIATGKIRCLYTSDISTGLAAGALICLVVAHVVILFATRCLCCGGKLIPGSAKTFGIFAYILSWFCFIVASSALIAGAAQNKIQTQGDFNYFGANVTCREVRKSVFEAAAAFSFLTALFSELYYMLISKAWAPEWQSNGPSVGMSPYP</sequence>
<reference evidence="8 10" key="1">
    <citation type="journal article" date="2008" name="Science">
        <title>The Physcomitrella genome reveals evolutionary insights into the conquest of land by plants.</title>
        <authorList>
            <person name="Rensing S."/>
            <person name="Lang D."/>
            <person name="Zimmer A."/>
            <person name="Terry A."/>
            <person name="Salamov A."/>
            <person name="Shapiro H."/>
            <person name="Nishiyama T."/>
            <person name="Perroud P.-F."/>
            <person name="Lindquist E."/>
            <person name="Kamisugi Y."/>
            <person name="Tanahashi T."/>
            <person name="Sakakibara K."/>
            <person name="Fujita T."/>
            <person name="Oishi K."/>
            <person name="Shin-I T."/>
            <person name="Kuroki Y."/>
            <person name="Toyoda A."/>
            <person name="Suzuki Y."/>
            <person name="Hashimoto A."/>
            <person name="Yamaguchi K."/>
            <person name="Sugano A."/>
            <person name="Kohara Y."/>
            <person name="Fujiyama A."/>
            <person name="Anterola A."/>
            <person name="Aoki S."/>
            <person name="Ashton N."/>
            <person name="Barbazuk W.B."/>
            <person name="Barker E."/>
            <person name="Bennetzen J."/>
            <person name="Bezanilla M."/>
            <person name="Blankenship R."/>
            <person name="Cho S.H."/>
            <person name="Dutcher S."/>
            <person name="Estelle M."/>
            <person name="Fawcett J.A."/>
            <person name="Gundlach H."/>
            <person name="Hanada K."/>
            <person name="Heyl A."/>
            <person name="Hicks K.A."/>
            <person name="Hugh J."/>
            <person name="Lohr M."/>
            <person name="Mayer K."/>
            <person name="Melkozernov A."/>
            <person name="Murata T."/>
            <person name="Nelson D."/>
            <person name="Pils B."/>
            <person name="Prigge M."/>
            <person name="Reiss B."/>
            <person name="Renner T."/>
            <person name="Rombauts S."/>
            <person name="Rushton P."/>
            <person name="Sanderfoot A."/>
            <person name="Schween G."/>
            <person name="Shiu S.-H."/>
            <person name="Stueber K."/>
            <person name="Theodoulou F.L."/>
            <person name="Tu H."/>
            <person name="Van de Peer Y."/>
            <person name="Verrier P.J."/>
            <person name="Waters E."/>
            <person name="Wood A."/>
            <person name="Yang L."/>
            <person name="Cove D."/>
            <person name="Cuming A."/>
            <person name="Hasebe M."/>
            <person name="Lucas S."/>
            <person name="Mishler D.B."/>
            <person name="Reski R."/>
            <person name="Grigoriev I."/>
            <person name="Quatrano R.S."/>
            <person name="Boore J.L."/>
        </authorList>
    </citation>
    <scope>NUCLEOTIDE SEQUENCE [LARGE SCALE GENOMIC DNA]</scope>
    <source>
        <strain evidence="9 10">cv. Gransden 2004</strain>
    </source>
</reference>
<evidence type="ECO:0000313" key="8">
    <source>
        <dbReference type="EMBL" id="PNR55077.1"/>
    </source>
</evidence>